<dbReference type="FunFam" id="3.30.2410.10:FF:000004">
    <property type="entry name" value="E3 ubiquitin-protein ligase HUWE1, variant"/>
    <property type="match status" value="1"/>
</dbReference>
<dbReference type="GO" id="GO:0005737">
    <property type="term" value="C:cytoplasm"/>
    <property type="evidence" value="ECO:0007669"/>
    <property type="project" value="TreeGrafter"/>
</dbReference>
<name>A0A448YGA9_BRENA</name>
<reference evidence="15 16" key="1">
    <citation type="submission" date="2018-12" db="EMBL/GenBank/DDBJ databases">
        <authorList>
            <person name="Tiukova I."/>
            <person name="Dainat J."/>
        </authorList>
    </citation>
    <scope>NUCLEOTIDE SEQUENCE [LARGE SCALE GENOMIC DNA]</scope>
</reference>
<feature type="compositionally biased region" description="Acidic residues" evidence="13">
    <location>
        <begin position="2092"/>
        <end position="2111"/>
    </location>
</feature>
<protein>
    <recommendedName>
        <fullName evidence="4">HECT-type E3 ubiquitin transferase</fullName>
        <ecNumber evidence="4">2.3.2.26</ecNumber>
    </recommendedName>
    <alternativeName>
        <fullName evidence="11">HECT-type E3 ubiquitin transferase TOM1</fullName>
    </alternativeName>
</protein>
<feature type="compositionally biased region" description="Basic and acidic residues" evidence="13">
    <location>
        <begin position="2386"/>
        <end position="2413"/>
    </location>
</feature>
<evidence type="ECO:0000256" key="5">
    <source>
        <dbReference type="ARBA" id="ARBA00022448"/>
    </source>
</evidence>
<dbReference type="GO" id="GO:0005634">
    <property type="term" value="C:nucleus"/>
    <property type="evidence" value="ECO:0007669"/>
    <property type="project" value="UniProtKB-SubCell"/>
</dbReference>
<dbReference type="InParanoid" id="A0A448YGA9"/>
<dbReference type="InterPro" id="IPR025527">
    <property type="entry name" value="HUWE1/Rev1_UBM"/>
</dbReference>
<evidence type="ECO:0000256" key="4">
    <source>
        <dbReference type="ARBA" id="ARBA00012485"/>
    </source>
</evidence>
<organism evidence="15 16">
    <name type="scientific">Brettanomyces naardenensis</name>
    <name type="common">Yeast</name>
    <dbReference type="NCBI Taxonomy" id="13370"/>
    <lineage>
        <taxon>Eukaryota</taxon>
        <taxon>Fungi</taxon>
        <taxon>Dikarya</taxon>
        <taxon>Ascomycota</taxon>
        <taxon>Saccharomycotina</taxon>
        <taxon>Pichiomycetes</taxon>
        <taxon>Pichiales</taxon>
        <taxon>Pichiaceae</taxon>
        <taxon>Brettanomyces</taxon>
    </lineage>
</organism>
<gene>
    <name evidence="15" type="ORF">BRENAR_LOCUS652</name>
</gene>
<dbReference type="Gene3D" id="3.90.1750.10">
    <property type="entry name" value="Hect, E3 ligase catalytic domains"/>
    <property type="match status" value="1"/>
</dbReference>
<dbReference type="FunFam" id="3.90.1750.10:FF:000003">
    <property type="entry name" value="E3 ubiquitin-protein ligase UPL1"/>
    <property type="match status" value="1"/>
</dbReference>
<feature type="region of interest" description="Disordered" evidence="13">
    <location>
        <begin position="185"/>
        <end position="207"/>
    </location>
</feature>
<feature type="domain" description="HECT" evidence="14">
    <location>
        <begin position="3045"/>
        <end position="3381"/>
    </location>
</feature>
<dbReference type="GO" id="GO:0061630">
    <property type="term" value="F:ubiquitin protein ligase activity"/>
    <property type="evidence" value="ECO:0007669"/>
    <property type="project" value="UniProtKB-EC"/>
</dbReference>
<dbReference type="FunCoup" id="A0A448YGA9">
    <property type="interactions" value="1128"/>
</dbReference>
<dbReference type="Gene3D" id="3.30.2410.10">
    <property type="entry name" value="Hect, E3 ligase catalytic domain"/>
    <property type="match status" value="1"/>
</dbReference>
<comment type="pathway">
    <text evidence="3">Protein modification; protein ubiquitination.</text>
</comment>
<evidence type="ECO:0000313" key="16">
    <source>
        <dbReference type="Proteomes" id="UP000290900"/>
    </source>
</evidence>
<dbReference type="Pfam" id="PF14377">
    <property type="entry name" value="UBM"/>
    <property type="match status" value="2"/>
</dbReference>
<feature type="compositionally biased region" description="Acidic residues" evidence="13">
    <location>
        <begin position="2036"/>
        <end position="2062"/>
    </location>
</feature>
<evidence type="ECO:0000256" key="9">
    <source>
        <dbReference type="ARBA" id="ARBA00023242"/>
    </source>
</evidence>
<comment type="catalytic activity">
    <reaction evidence="1">
        <text>S-ubiquitinyl-[E2 ubiquitin-conjugating enzyme]-L-cysteine + [acceptor protein]-L-lysine = [E2 ubiquitin-conjugating enzyme]-L-cysteine + N(6)-ubiquitinyl-[acceptor protein]-L-lysine.</text>
        <dbReference type="EC" id="2.3.2.26"/>
    </reaction>
</comment>
<dbReference type="CDD" id="cd00078">
    <property type="entry name" value="HECTc"/>
    <property type="match status" value="1"/>
</dbReference>
<evidence type="ECO:0000256" key="6">
    <source>
        <dbReference type="ARBA" id="ARBA00022679"/>
    </source>
</evidence>
<evidence type="ECO:0000256" key="11">
    <source>
        <dbReference type="ARBA" id="ARBA00076267"/>
    </source>
</evidence>
<dbReference type="PANTHER" id="PTHR11254">
    <property type="entry name" value="HECT DOMAIN UBIQUITIN-PROTEIN LIGASE"/>
    <property type="match status" value="1"/>
</dbReference>
<dbReference type="FunFam" id="3.30.2160.10:FF:000001">
    <property type="entry name" value="E3 ubiquitin-protein ligase NEDD4-like"/>
    <property type="match status" value="1"/>
</dbReference>
<evidence type="ECO:0000256" key="1">
    <source>
        <dbReference type="ARBA" id="ARBA00000885"/>
    </source>
</evidence>
<evidence type="ECO:0000256" key="2">
    <source>
        <dbReference type="ARBA" id="ARBA00004123"/>
    </source>
</evidence>
<dbReference type="Gene3D" id="3.30.2160.10">
    <property type="entry name" value="Hect, E3 ligase catalytic domain"/>
    <property type="match status" value="1"/>
</dbReference>
<feature type="region of interest" description="Disordered" evidence="13">
    <location>
        <begin position="2507"/>
        <end position="2530"/>
    </location>
</feature>
<dbReference type="InterPro" id="IPR016024">
    <property type="entry name" value="ARM-type_fold"/>
</dbReference>
<dbReference type="PANTHER" id="PTHR11254:SF67">
    <property type="entry name" value="E3 UBIQUITIN-PROTEIN LIGASE HUWE1"/>
    <property type="match status" value="1"/>
</dbReference>
<accession>A0A448YGA9</accession>
<dbReference type="OrthoDB" id="8068875at2759"/>
<dbReference type="InterPro" id="IPR050409">
    <property type="entry name" value="E3_ubiq-protein_ligase"/>
</dbReference>
<dbReference type="EC" id="2.3.2.26" evidence="4"/>
<dbReference type="InterPro" id="IPR010309">
    <property type="entry name" value="E3_Ub_ligase_DUF908"/>
</dbReference>
<dbReference type="SMART" id="SM00119">
    <property type="entry name" value="HECTc"/>
    <property type="match status" value="1"/>
</dbReference>
<evidence type="ECO:0000256" key="10">
    <source>
        <dbReference type="ARBA" id="ARBA00034494"/>
    </source>
</evidence>
<feature type="compositionally biased region" description="Acidic residues" evidence="13">
    <location>
        <begin position="2006"/>
        <end position="2024"/>
    </location>
</feature>
<evidence type="ECO:0000256" key="12">
    <source>
        <dbReference type="PROSITE-ProRule" id="PRU00104"/>
    </source>
</evidence>
<dbReference type="Proteomes" id="UP000290900">
    <property type="component" value="Unassembled WGS sequence"/>
</dbReference>
<dbReference type="GO" id="GO:0006511">
    <property type="term" value="P:ubiquitin-dependent protein catabolic process"/>
    <property type="evidence" value="ECO:0007669"/>
    <property type="project" value="TreeGrafter"/>
</dbReference>
<dbReference type="InterPro" id="IPR000569">
    <property type="entry name" value="HECT_dom"/>
</dbReference>
<evidence type="ECO:0000256" key="13">
    <source>
        <dbReference type="SAM" id="MobiDB-lite"/>
    </source>
</evidence>
<keyword evidence="6" id="KW-0808">Transferase</keyword>
<dbReference type="UniPathway" id="UPA00143"/>
<dbReference type="Pfam" id="PF00632">
    <property type="entry name" value="HECT"/>
    <property type="match status" value="1"/>
</dbReference>
<evidence type="ECO:0000256" key="3">
    <source>
        <dbReference type="ARBA" id="ARBA00004906"/>
    </source>
</evidence>
<proteinExistence type="inferred from homology"/>
<dbReference type="STRING" id="13370.A0A448YGA9"/>
<dbReference type="GO" id="GO:0000209">
    <property type="term" value="P:protein polyubiquitination"/>
    <property type="evidence" value="ECO:0007669"/>
    <property type="project" value="TreeGrafter"/>
</dbReference>
<dbReference type="InterPro" id="IPR010314">
    <property type="entry name" value="E3_Ub_ligase_DUF913"/>
</dbReference>
<dbReference type="SUPFAM" id="SSF56204">
    <property type="entry name" value="Hect, E3 ligase catalytic domain"/>
    <property type="match status" value="1"/>
</dbReference>
<dbReference type="Pfam" id="PF06025">
    <property type="entry name" value="DUF913"/>
    <property type="match status" value="1"/>
</dbReference>
<dbReference type="SUPFAM" id="SSF48371">
    <property type="entry name" value="ARM repeat"/>
    <property type="match status" value="1"/>
</dbReference>
<feature type="compositionally biased region" description="Acidic residues" evidence="13">
    <location>
        <begin position="2128"/>
        <end position="2185"/>
    </location>
</feature>
<keyword evidence="7 12" id="KW-0833">Ubl conjugation pathway</keyword>
<feature type="compositionally biased region" description="Acidic residues" evidence="13">
    <location>
        <begin position="2069"/>
        <end position="2079"/>
    </location>
</feature>
<dbReference type="PROSITE" id="PS50237">
    <property type="entry name" value="HECT"/>
    <property type="match status" value="1"/>
</dbReference>
<evidence type="ECO:0000313" key="15">
    <source>
        <dbReference type="EMBL" id="VEU19917.1"/>
    </source>
</evidence>
<feature type="compositionally biased region" description="Basic residues" evidence="13">
    <location>
        <begin position="198"/>
        <end position="207"/>
    </location>
</feature>
<feature type="active site" description="Glycyl thioester intermediate" evidence="12">
    <location>
        <position position="3348"/>
    </location>
</feature>
<feature type="region of interest" description="Disordered" evidence="13">
    <location>
        <begin position="1999"/>
        <end position="2185"/>
    </location>
</feature>
<evidence type="ECO:0000256" key="8">
    <source>
        <dbReference type="ARBA" id="ARBA00022816"/>
    </source>
</evidence>
<keyword evidence="16" id="KW-1185">Reference proteome</keyword>
<keyword evidence="8" id="KW-0509">mRNA transport</keyword>
<dbReference type="EMBL" id="CAACVR010000001">
    <property type="protein sequence ID" value="VEU19917.1"/>
    <property type="molecule type" value="Genomic_DNA"/>
</dbReference>
<keyword evidence="5" id="KW-0813">Transport</keyword>
<feature type="region of interest" description="Disordered" evidence="13">
    <location>
        <begin position="2386"/>
        <end position="2416"/>
    </location>
</feature>
<comment type="similarity">
    <text evidence="10">Belongs to the UPL family. TOM1/PTR1 subfamily.</text>
</comment>
<dbReference type="Pfam" id="PF06012">
    <property type="entry name" value="DUF908"/>
    <property type="match status" value="1"/>
</dbReference>
<comment type="subcellular location">
    <subcellularLocation>
        <location evidence="2">Nucleus</location>
    </subcellularLocation>
</comment>
<dbReference type="GO" id="GO:0051028">
    <property type="term" value="P:mRNA transport"/>
    <property type="evidence" value="ECO:0007669"/>
    <property type="project" value="UniProtKB-KW"/>
</dbReference>
<evidence type="ECO:0000256" key="7">
    <source>
        <dbReference type="ARBA" id="ARBA00022786"/>
    </source>
</evidence>
<keyword evidence="9" id="KW-0539">Nucleus</keyword>
<sequence length="3381" mass="384199">MLILKRSYTEKEELTKPVKKLTEQLTSCSIPEMITLMQEKISEPWNGLRVDLFHYISVLNRIDAILQQHVEKYELSAEYPRLQEVSTDDDVLITTCLDYTYSLLEYSNNKGVYNSSEHIYSLILSASLDIRLLALKVTCLLCERFTASENSKCAVPAKTRNLLLKLARSFPPQVSSFETVQAVAESSGLPGDSGKSQTPRHSKARRYLRTSRQVSLLDCLNPESSTPQEWRTLDFEYYNLVPKFAGQKKFDSNDIDSATKREPDPLTKKNAHKNVKAKRTQFGSSQTAISVSQIESNQEGLHRFHLNSDAVARMSYQQIYERAATIIPKEKWFDFVTAVYVAKAYNNTSSEYLQLRENLVTLKCLAVAAASSCCFYSVLASTVFDEEPYLLSYMSDLVSPENKVPYNPSFAALRAFVNISGKKTGGSDLMRAWGGNVSHGLLFHLLRSILKAAKEDKIDMKKTYLNYVFNLVANFIDNKRLVNHLRSAGLLNIFLEFLTLRTNFRMTRSGPLHLIEIFIRSCPDVLDDLIANDGFNILINLLRYEVDFAIEDPDYDGGAPKDFDLSFTITVRQIKTINFLLKLVHDLITNHSGDRMRNLYDSPILQSLIKIMDNPSIFGYDLLTSTLRIIVGIINSEPTAYAILDESGVIDTFFNQFDSFLGRGGDLLLEIPGTISAIALNHGGHTKVLEQDLIPRFFGIFRSNPLCRELLKDDNCLAMGQEIDELARHHPGLKATVDDNVLRLLEDIPGLTHFAPTQFYQSPERSLYYSRTDKVVEKEEGCEELTTWETCKEGDMLECTAVLVSVLFDNSRIWKSLFEKVSVEDLMRFITVENAPFDYVLSNALYSVSSIIKAIDQEKPCFALKALNSELAKALTGLHSFIHFEDDDSSFFDQFDGSDPRMGGAVISKIGTVDCLLYVLSDVYGSPNKLSSDRILPFAEAFASEDGLDLVQEMLLFYRRIALEEVIFHSRTPSDAANNVVSVNQGITRYHVEIGRPNEKSASWDGTSAKFKNLSVLFFHFSRSQSWMRYIFASLCRISYDRRLDSKLGMCPKLSVAILLRYVNVTTDLLTKISTSNLEVECGYTLLLLNQLYSTMFMRPRTTDPINAAIVIGLLQNRGFVILRTLATKYFVLLESFPHDTVMKYADAKYVDINACSTTILLLSQILSIFAGVSTKSMISNIAAHERFYPDWSRETTPYYHELSYSVLVQTSLAAFGLLNELFHPDCSHILDNNPENIPIPLVEKLIIISKNFYTSVSTTQSHVFEGRLYPLSFRATTPSGDKLEYLSSLGMNEHDSSEVLIYYRNSLEVFYHDVADELYELFDDIEDVDWKQVCKKAKKNKFVGDPLEPVAPQYGHACTLDDLNFSRGANESNFIDYWIQMAQLFPKATFRISDLLLSVCLKSSYLFFTEVIHSVYSNICSFSFDLTTPENRKDAEKLSSMLQLLSYLVDDRSINRYPEIDENIITGLIDYLGVENSGSLWFPSALMVIEKFVAHSKMPEVPVADQIQVEHKFPQASVTFSDSWCLNSEQEEGLFEKLINIKAIGTCETACAVSRILILLCDTYSRCRVVYQSPILKALVGSIREFPDQSVNLQNLVINLFRRCMENKQTIEAYMDREIDKVIQPKKSSSQKPRVRDLSGVIKENSSLVMRDDSIFAESVDNKCILYQCSKPLKSMSIVAITAEQRKFVGGSETSMNDATDSVKEVPYNTGIMSLLLSELMLTSKKNLVSTPLDALEKAKAKKEEEEATNVRVFERDTQKNYYSKEDMFQNRDLAYALFILQCIAELLFSYKQAKTEFLMFSKRNSDPQAVGKPRSTALNILVHRLIFSDPFNRSSSVETKRRKLLSQFASVCIFALVSSVPLKNMKYDDPKIVDPDMTFVRKFTVDILIKALKGENVGNDTALVRYGKIVDILDVVCKLLGDSYELSLTSAIDLSVTHYDYYRIAKELLEKKFSFLLTSILADLDTNFPYTEDISGGIMRCLSALGEIKVQDQELFKEGQQPGEGDEELLNDEGIEDREEIPDLLRNSTLGMYDVDEIENEEEEDEDDLDEDILDDEDIEIVYSPNEDADDDEEMQSLDDNSAVGSDVDLVFEEDQVGEDDEEGNESDSDEGRYIQDDNFMVDVVSDSDEGVGYSDEDEDEEGDESDIIISDGDFDLIEGDDVGDIGPDDEDDAVDDGTDSMNNSDDDSAILDEWINEHGHDEFHRRGSRGFSDTPGFDEGPEDDGFNFNRLFMSRAPESEIEIVPPTEAFPRDTSGNPFSLIDISDNTFSRTYDANGPLMTFNFGNSLSMGNGTLADVLRALQGHGGGQAKRSQRVPNIFLKSTVQRWLEVAHLYYGKTMVKESCRVIPSIINNIYEKSLKISEEEERKKQDRLENIRKAREEEELKRREEEQKAKEQKAIQESNDDHEPIYINIGGTPVDISGTDIDPEFLEALPDDMREEVFTQHVRQRRVDASSSGERVREVDPEFMAALPEDIRSDIMRDEYQATLERRIMQNLGEPFEDEEEELEPVVSDSENIEEARPREIDRQKKKSKVFFPAMVDKFGVAAMLKMVFVPQLYYKRESFFKAISYLCYNRHTRSEVITIFLYILQEGLRDQASLELLYYHLCQRAKLAGPTGSGSNNSTKSPMKSGGHISDPSLGAKFPAGCTTLTVATQAIDVIQFLLENENHMRFHFLMEQESTSFMKKLAKRHNVTDSSYRYPINILLSLLDDKLIKEDSNLMDILSRSIQIATMPLKAMKDKLIELDESKGDIFNKKPQLPVVPDGNLRLVVDILVADECASKVFQQTIVSIQNLSTLDNAKVIFPHELSRKATALSSKIATGLRTLVKELNDDIGDFDELASLSEFSSASSDQAKLLRVLTALDYLFQKDDGDSSETEELKELYRNSALGPLWGALSDCLKLLTKRSDLSQVTTVLSPLIEALMVVCKHSKVERLPVRDVLRYEEEKIHDFANEPIESLFFSFTEEHKKILNQMIRNNPKLMSGPFSVLIRNPKVLEFDNKRVYFQQKLQKENEEKTELNVTIRRDQVFLDSYRAIFFKPPETVRKSNLEIHFRGEEGVDAGGLTREWYQVLSRQIFNPDYALFTPVTSDKTTFHPNRTSWVNPEHLSFFKFVGMIIGKAVYDGYMLDCHFTRAVFKRILGKPVSLKDMESLDPDYYKSLIWMLENDITDIIVETFSVEADDYGEHKIIDLKENGRNIPVTDENKQEYVRLIVEYRLLDSVKDQMDNFLEGFYQIIPKDLVAIFDEQELELLISGLPDIDVDDWKNNTSYVNYSASSSQIQWFWRAVKSFNKEERAKLLQFATGTSKVPLNGFKELSGVNGVSKFSIHRVYGDTDRLPSAHTCFNQIDLPEYENYEKLRAALLLAVREGHEGFGFV</sequence>
<evidence type="ECO:0000259" key="14">
    <source>
        <dbReference type="PROSITE" id="PS50237"/>
    </source>
</evidence>
<dbReference type="InterPro" id="IPR035983">
    <property type="entry name" value="Hect_E3_ubiquitin_ligase"/>
</dbReference>